<dbReference type="GO" id="GO:0006298">
    <property type="term" value="P:mismatch repair"/>
    <property type="evidence" value="ECO:0007669"/>
    <property type="project" value="InterPro"/>
</dbReference>
<dbReference type="Gene3D" id="3.40.960.10">
    <property type="entry name" value="VSR Endonuclease"/>
    <property type="match status" value="1"/>
</dbReference>
<evidence type="ECO:0000313" key="8">
    <source>
        <dbReference type="EMBL" id="GDY45512.1"/>
    </source>
</evidence>
<organism evidence="8 9">
    <name type="scientific">Streptomyces antimycoticus</name>
    <dbReference type="NCBI Taxonomy" id="68175"/>
    <lineage>
        <taxon>Bacteria</taxon>
        <taxon>Bacillati</taxon>
        <taxon>Actinomycetota</taxon>
        <taxon>Actinomycetes</taxon>
        <taxon>Kitasatosporales</taxon>
        <taxon>Streptomycetaceae</taxon>
        <taxon>Streptomyces</taxon>
        <taxon>Streptomyces violaceusniger group</taxon>
    </lineage>
</organism>
<name>A0A4D4KB47_9ACTN</name>
<comment type="similarity">
    <text evidence="6">Belongs to the Vsr family.</text>
</comment>
<dbReference type="EMBL" id="BJHV01000001">
    <property type="protein sequence ID" value="GDY45512.1"/>
    <property type="molecule type" value="Genomic_DNA"/>
</dbReference>
<keyword evidence="3" id="KW-0227">DNA damage</keyword>
<protein>
    <recommendedName>
        <fullName evidence="10">Very short patch repair endonuclease</fullName>
    </recommendedName>
</protein>
<dbReference type="NCBIfam" id="TIGR00632">
    <property type="entry name" value="vsr"/>
    <property type="match status" value="1"/>
</dbReference>
<keyword evidence="2" id="KW-0255">Endonuclease</keyword>
<evidence type="ECO:0000256" key="6">
    <source>
        <dbReference type="ARBA" id="ARBA00029466"/>
    </source>
</evidence>
<evidence type="ECO:0000256" key="1">
    <source>
        <dbReference type="ARBA" id="ARBA00022722"/>
    </source>
</evidence>
<dbReference type="GO" id="GO:0004519">
    <property type="term" value="F:endonuclease activity"/>
    <property type="evidence" value="ECO:0007669"/>
    <property type="project" value="UniProtKB-KW"/>
</dbReference>
<feature type="compositionally biased region" description="Basic and acidic residues" evidence="7">
    <location>
        <begin position="28"/>
        <end position="41"/>
    </location>
</feature>
<dbReference type="Proteomes" id="UP000299290">
    <property type="component" value="Unassembled WGS sequence"/>
</dbReference>
<reference evidence="8 9" key="1">
    <citation type="journal article" date="2020" name="Int. J. Syst. Evol. Microbiol.">
        <title>Reclassification of Streptomyces castelarensis and Streptomyces sporoclivatus as later heterotypic synonyms of Streptomyces antimycoticus.</title>
        <authorList>
            <person name="Komaki H."/>
            <person name="Tamura T."/>
        </authorList>
    </citation>
    <scope>NUCLEOTIDE SEQUENCE [LARGE SCALE GENOMIC DNA]</scope>
    <source>
        <strain evidence="8 9">NBRC 12839</strain>
    </source>
</reference>
<dbReference type="InterPro" id="IPR011335">
    <property type="entry name" value="Restrct_endonuc-II-like"/>
</dbReference>
<keyword evidence="4" id="KW-0378">Hydrolase</keyword>
<keyword evidence="9" id="KW-1185">Reference proteome</keyword>
<feature type="region of interest" description="Disordered" evidence="7">
    <location>
        <begin position="1"/>
        <end position="53"/>
    </location>
</feature>
<evidence type="ECO:0000256" key="3">
    <source>
        <dbReference type="ARBA" id="ARBA00022763"/>
    </source>
</evidence>
<evidence type="ECO:0000256" key="2">
    <source>
        <dbReference type="ARBA" id="ARBA00022759"/>
    </source>
</evidence>
<dbReference type="InterPro" id="IPR004603">
    <property type="entry name" value="DNA_mismatch_endonuc_vsr"/>
</dbReference>
<proteinExistence type="inferred from homology"/>
<keyword evidence="5" id="KW-0234">DNA repair</keyword>
<dbReference type="GO" id="GO:0016787">
    <property type="term" value="F:hydrolase activity"/>
    <property type="evidence" value="ECO:0007669"/>
    <property type="project" value="UniProtKB-KW"/>
</dbReference>
<keyword evidence="1" id="KW-0540">Nuclease</keyword>
<dbReference type="SUPFAM" id="SSF52980">
    <property type="entry name" value="Restriction endonuclease-like"/>
    <property type="match status" value="1"/>
</dbReference>
<accession>A0A4D4KB47</accession>
<evidence type="ECO:0000256" key="4">
    <source>
        <dbReference type="ARBA" id="ARBA00022801"/>
    </source>
</evidence>
<dbReference type="AlphaFoldDB" id="A0A4D4KB47"/>
<evidence type="ECO:0000313" key="9">
    <source>
        <dbReference type="Proteomes" id="UP000299290"/>
    </source>
</evidence>
<dbReference type="Pfam" id="PF03852">
    <property type="entry name" value="Vsr"/>
    <property type="match status" value="1"/>
</dbReference>
<evidence type="ECO:0000256" key="7">
    <source>
        <dbReference type="SAM" id="MobiDB-lite"/>
    </source>
</evidence>
<gene>
    <name evidence="8" type="ORF">SANT12839_063940</name>
</gene>
<evidence type="ECO:0008006" key="10">
    <source>
        <dbReference type="Google" id="ProtNLM"/>
    </source>
</evidence>
<evidence type="ECO:0000256" key="5">
    <source>
        <dbReference type="ARBA" id="ARBA00023204"/>
    </source>
</evidence>
<dbReference type="CDD" id="cd00221">
    <property type="entry name" value="Vsr"/>
    <property type="match status" value="1"/>
</dbReference>
<sequence>MTHEAVGTQRGWNDRLPPAKAYKARPGLPRDKRSAEQDRAAGGRHRRAVPLDDGSCARGSIQLRLFRSTRRIRAYLRWSDNGETREKYVCEVYEPTRRANLTVAWAKAREAGKVIDEPLPPNSTASSVSVRAAMTANKGKNTKPELILRAALHRRGLRYRVGIRPLPELRRTADVVFPKAKVAVFVDGCFWHGCPDHYRPAKKSGAEWGRKIKDNRDRDAATTSALKDQGWMVLRFWEHEDLELAAEEVKATVERRKAVL</sequence>
<comment type="caution">
    <text evidence="8">The sequence shown here is derived from an EMBL/GenBank/DDBJ whole genome shotgun (WGS) entry which is preliminary data.</text>
</comment>